<name>A0A1L6BRU9_9ASTR</name>
<dbReference type="AlphaFoldDB" id="A0A1L6BRU9"/>
<dbReference type="RefSeq" id="YP_009339337.1">
    <property type="nucleotide sequence ID" value="NC_033363.1"/>
</dbReference>
<accession>A0A1L6BRU9</accession>
<organism evidence="1">
    <name type="scientific">Cyanea fissa</name>
    <dbReference type="NCBI Taxonomy" id="1929854"/>
    <lineage>
        <taxon>Eukaryota</taxon>
        <taxon>Viridiplantae</taxon>
        <taxon>Streptophyta</taxon>
        <taxon>Embryophyta</taxon>
        <taxon>Tracheophyta</taxon>
        <taxon>Spermatophyta</taxon>
        <taxon>Magnoliopsida</taxon>
        <taxon>eudicotyledons</taxon>
        <taxon>Gunneridae</taxon>
        <taxon>Pentapetalae</taxon>
        <taxon>asterids</taxon>
        <taxon>campanulids</taxon>
        <taxon>Asterales</taxon>
        <taxon>Campanulaceae</taxon>
        <taxon>Cyanea</taxon>
    </lineage>
</organism>
<gene>
    <name evidence="1" type="primary">ORF310</name>
    <name evidence="1" type="ORF">Cya_fis1Pt0333</name>
</gene>
<reference evidence="1" key="1">
    <citation type="journal article" date="2014" name="Proc. Natl. Acad. Sci. U.S.A.">
        <title>The dynamic history of plastid genomes in the Campanulaceae sensu lato is unique among angiosperms.</title>
        <authorList>
            <person name="Knox E.B."/>
        </authorList>
    </citation>
    <scope>NUCLEOTIDE SEQUENCE</scope>
</reference>
<dbReference type="EMBL" id="KY354213">
    <property type="protein sequence ID" value="APQ38730.1"/>
    <property type="molecule type" value="Genomic_DNA"/>
</dbReference>
<evidence type="ECO:0000313" key="1">
    <source>
        <dbReference type="EMBL" id="APQ38730.1"/>
    </source>
</evidence>
<geneLocation type="plastid" evidence="1"/>
<dbReference type="GeneID" id="30858783"/>
<sequence>MEHNLFMKTTDSVVGVGFYSGFRPTLGILVQRGKCISLYNGPPKRKYLCATNGGILPPSDNNAKDVYEMFSVICIAMGRREIVSIILHKYASRNGAASGSIIDFAKTEGASWLWQKKEIFFRNANSIRATKACLWAELQCALLERTNETQYDIRVGFWSGAWKRFLFEGEETFSNPASNLDLIARESLRDTLRDTLRDALRTNLRNKPDAIREYVPHVHVWLRVRREFLQMLEVLDTCDKKYQKYCADYLVARVTKIKFRNLYRLLCGNDDFRNSELDLLNEEQFVSICLNLVDEEMFIELCLKLYDADE</sequence>
<proteinExistence type="predicted"/>
<keyword evidence="1" id="KW-0934">Plastid</keyword>
<reference evidence="1" key="2">
    <citation type="journal article" date="2017" name="Am. J. Bot.">
        <title>The East Asian origin of the giant lobelias.</title>
        <authorList>
            <person name="Knox E.B."/>
            <person name="Li C."/>
        </authorList>
    </citation>
    <scope>NUCLEOTIDE SEQUENCE</scope>
</reference>
<protein>
    <submittedName>
        <fullName evidence="1">Uncharacterized protein</fullName>
    </submittedName>
</protein>